<evidence type="ECO:0000313" key="4">
    <source>
        <dbReference type="Proteomes" id="UP000019678"/>
    </source>
</evidence>
<evidence type="ECO:0000256" key="2">
    <source>
        <dbReference type="SAM" id="Phobius"/>
    </source>
</evidence>
<dbReference type="EMBL" id="ASRX01000011">
    <property type="protein sequence ID" value="EYF07130.1"/>
    <property type="molecule type" value="Genomic_DNA"/>
</dbReference>
<evidence type="ECO:0008006" key="5">
    <source>
        <dbReference type="Google" id="ProtNLM"/>
    </source>
</evidence>
<keyword evidence="2" id="KW-0812">Transmembrane</keyword>
<protein>
    <recommendedName>
        <fullName evidence="5">DUF4190 domain-containing protein</fullName>
    </recommendedName>
</protein>
<dbReference type="PRINTS" id="PR01871">
    <property type="entry name" value="ANNEXINVII"/>
</dbReference>
<feature type="compositionally biased region" description="Low complexity" evidence="1">
    <location>
        <begin position="77"/>
        <end position="86"/>
    </location>
</feature>
<feature type="region of interest" description="Disordered" evidence="1">
    <location>
        <begin position="1"/>
        <end position="144"/>
    </location>
</feature>
<proteinExistence type="predicted"/>
<feature type="transmembrane region" description="Helical" evidence="2">
    <location>
        <begin position="264"/>
        <end position="287"/>
    </location>
</feature>
<feature type="transmembrane region" description="Helical" evidence="2">
    <location>
        <begin position="173"/>
        <end position="194"/>
    </location>
</feature>
<sequence>MSQGGYGGGGGWGQPPGGGGGFGQPPGQPGGAGGQPPGQPPQGGYGQPPGQGSPGAFGQPAGGSYGAPPPGGGGGYNQPPAGYGQPPGQPPPGGSWGPPPGQPPGGYGAPPGGGAFGPPGGGAFGPPGGYGQPSGGMPPYGPPPVGGAGGVNRFLKPALIGGGVGGVVSAIPLIGGLLVCCFCLPTLGGAALAVSMHLKENPHERLNTTDAAMCGGLVGVVSGVLSAILQYIVGLIFGGAALAMLGGMTRSMPSFAANLAGGGLGLFVSIPLSAILYGGMGALGGFLSMQLFFKDRLAQ</sequence>
<gene>
    <name evidence="3" type="ORF">CAP_0609</name>
</gene>
<feature type="compositionally biased region" description="Gly residues" evidence="1">
    <location>
        <begin position="104"/>
        <end position="134"/>
    </location>
</feature>
<dbReference type="eggNOG" id="ENOG502ZQXQ">
    <property type="taxonomic scope" value="Bacteria"/>
</dbReference>
<feature type="transmembrane region" description="Helical" evidence="2">
    <location>
        <begin position="215"/>
        <end position="244"/>
    </location>
</feature>
<feature type="compositionally biased region" description="Pro residues" evidence="1">
    <location>
        <begin position="87"/>
        <end position="103"/>
    </location>
</feature>
<dbReference type="AlphaFoldDB" id="A0A017TE85"/>
<organism evidence="3 4">
    <name type="scientific">Chondromyces apiculatus DSM 436</name>
    <dbReference type="NCBI Taxonomy" id="1192034"/>
    <lineage>
        <taxon>Bacteria</taxon>
        <taxon>Pseudomonadati</taxon>
        <taxon>Myxococcota</taxon>
        <taxon>Polyangia</taxon>
        <taxon>Polyangiales</taxon>
        <taxon>Polyangiaceae</taxon>
        <taxon>Chondromyces</taxon>
    </lineage>
</organism>
<reference evidence="3 4" key="1">
    <citation type="submission" date="2013-05" db="EMBL/GenBank/DDBJ databases">
        <title>Genome assembly of Chondromyces apiculatus DSM 436.</title>
        <authorList>
            <person name="Sharma G."/>
            <person name="Khatri I."/>
            <person name="Kaur C."/>
            <person name="Mayilraj S."/>
            <person name="Subramanian S."/>
        </authorList>
    </citation>
    <scope>NUCLEOTIDE SEQUENCE [LARGE SCALE GENOMIC DNA]</scope>
    <source>
        <strain evidence="3 4">DSM 436</strain>
    </source>
</reference>
<accession>A0A017TE85</accession>
<dbReference type="STRING" id="1192034.CAP_0609"/>
<feature type="compositionally biased region" description="Gly residues" evidence="1">
    <location>
        <begin position="1"/>
        <end position="65"/>
    </location>
</feature>
<keyword evidence="2" id="KW-0472">Membrane</keyword>
<dbReference type="OrthoDB" id="9946130at2"/>
<dbReference type="Proteomes" id="UP000019678">
    <property type="component" value="Unassembled WGS sequence"/>
</dbReference>
<comment type="caution">
    <text evidence="3">The sequence shown here is derived from an EMBL/GenBank/DDBJ whole genome shotgun (WGS) entry which is preliminary data.</text>
</comment>
<dbReference type="RefSeq" id="WP_156040586.1">
    <property type="nucleotide sequence ID" value="NZ_ASRX01000011.1"/>
</dbReference>
<keyword evidence="4" id="KW-1185">Reference proteome</keyword>
<keyword evidence="2" id="KW-1133">Transmembrane helix</keyword>
<evidence type="ECO:0000256" key="1">
    <source>
        <dbReference type="SAM" id="MobiDB-lite"/>
    </source>
</evidence>
<evidence type="ECO:0000313" key="3">
    <source>
        <dbReference type="EMBL" id="EYF07130.1"/>
    </source>
</evidence>
<name>A0A017TE85_9BACT</name>